<accession>A0A7M2XH89</accession>
<protein>
    <submittedName>
        <fullName evidence="1">Uncharacterized protein</fullName>
    </submittedName>
</protein>
<reference evidence="1 2" key="1">
    <citation type="submission" date="2020-10" db="EMBL/GenBank/DDBJ databases">
        <title>Whole genome sequence of oil-degrading bacteria Rhodococcus pyridinivorans strain 5Ap.</title>
        <authorList>
            <person name="Akhremchuk A.E."/>
            <person name="Valentovich L.N."/>
            <person name="Charniauskaya M.I."/>
            <person name="Bukliarevich H.A."/>
            <person name="Titok M.A."/>
        </authorList>
    </citation>
    <scope>NUCLEOTIDE SEQUENCE [LARGE SCALE GENOMIC DNA]</scope>
    <source>
        <strain evidence="1 2">5Ap</strain>
    </source>
</reference>
<dbReference type="AlphaFoldDB" id="A0A7M2XH89"/>
<evidence type="ECO:0000313" key="1">
    <source>
        <dbReference type="EMBL" id="QOV97196.1"/>
    </source>
</evidence>
<gene>
    <name evidence="1" type="ORF">INP59_14565</name>
</gene>
<organism evidence="1 2">
    <name type="scientific">Rhodococcus pyridinivorans</name>
    <dbReference type="NCBI Taxonomy" id="103816"/>
    <lineage>
        <taxon>Bacteria</taxon>
        <taxon>Bacillati</taxon>
        <taxon>Actinomycetota</taxon>
        <taxon>Actinomycetes</taxon>
        <taxon>Mycobacteriales</taxon>
        <taxon>Nocardiaceae</taxon>
        <taxon>Rhodococcus</taxon>
    </lineage>
</organism>
<dbReference type="EMBL" id="CP063450">
    <property type="protein sequence ID" value="QOV97196.1"/>
    <property type="molecule type" value="Genomic_DNA"/>
</dbReference>
<dbReference type="RefSeq" id="WP_193902245.1">
    <property type="nucleotide sequence ID" value="NZ_CP063450.1"/>
</dbReference>
<proteinExistence type="predicted"/>
<name>A0A7M2XH89_9NOCA</name>
<dbReference type="Proteomes" id="UP000593818">
    <property type="component" value="Chromosome"/>
</dbReference>
<sequence length="67" mass="7650">MTVTVEFERTRNIEIDQDEYLEWLEGDEDTPERRLEFLVAGDELEVVTQVAECGPGEVSDYAITAVK</sequence>
<keyword evidence="2" id="KW-1185">Reference proteome</keyword>
<evidence type="ECO:0000313" key="2">
    <source>
        <dbReference type="Proteomes" id="UP000593818"/>
    </source>
</evidence>